<evidence type="ECO:0000313" key="2">
    <source>
        <dbReference type="EMBL" id="KAF9076731.1"/>
    </source>
</evidence>
<feature type="compositionally biased region" description="Polar residues" evidence="1">
    <location>
        <begin position="775"/>
        <end position="787"/>
    </location>
</feature>
<keyword evidence="3" id="KW-1185">Reference proteome</keyword>
<feature type="compositionally biased region" description="Low complexity" evidence="1">
    <location>
        <begin position="43"/>
        <end position="63"/>
    </location>
</feature>
<sequence length="787" mass="86771">MRRFASVFSKRDKNEKPPKRTDLNVRTQDIATFDSSLSTPQLSAGGSEPANSSSSSAGSVSLSLRTPEEMPISLVNTKKTWIPWLAKKSGTTKAYNRPTWTPQPPPLLLNPPPGPRVPISTNDQQDSDSESDAYGEDDDFRPTNSILEKPIVTPVSLSKSRSVLKALTQNSLNDRPCSAPFVVQPGAPLYPRSCNRSRSLPNRNSLASTVLKSRILKRLEDANLLSSEAESIITFSTRNIPPIASTTLDMIDDKALSTPDRTASFSIGLRSWIARPPFEDRSSVWSAVDGKITCQRISNTPGFALAALEFSEAIEAEADIYGDRMPLQPAVDLQVPSRSASMSDIPSSSSSSSSHMSSSASHTRSIPSPQLLAPSPLRNQASTLSASTSSDGRQKDQAPLKDSSPVSPVSSTPVLSPALSNGTIKRGVRFIEEEKDENIPIGYVMRVKKQREEKARFLREQKERRQFEVERARIDEERKQREQERRKWEQERHAWEKERRAMEEERKRKQYAEEVVAARQRAESSRMGMRASSSSLRESERNPAASKRLSRGSETPPSLGRMLSEPYPRDHSPADSRSPSIASGGQYSRPSSIHSSSEDVRSGRPQSAAFFIPPVPPIPQFYPYQSAYPLDLPLLPPTAPFMVNNYSRRQSLSPRSSSRQRMPSDSSAESVNRNSVHSRQGSSPREPTTLSPSPSSSPHRTHQRRISDDNARRLSTLSSSSPRSSSTSHLPHGRSTNPVQSQQTLPSPWTAPPTLNGGIPTSMPRSSSYGGGTVTRHTPSRRQSTFS</sequence>
<evidence type="ECO:0000256" key="1">
    <source>
        <dbReference type="SAM" id="MobiDB-lite"/>
    </source>
</evidence>
<feature type="compositionally biased region" description="Low complexity" evidence="1">
    <location>
        <begin position="336"/>
        <end position="366"/>
    </location>
</feature>
<dbReference type="EMBL" id="JADNRY010000005">
    <property type="protein sequence ID" value="KAF9076731.1"/>
    <property type="molecule type" value="Genomic_DNA"/>
</dbReference>
<dbReference type="Proteomes" id="UP000772434">
    <property type="component" value="Unassembled WGS sequence"/>
</dbReference>
<accession>A0A9P5Q260</accession>
<dbReference type="OrthoDB" id="428577at2759"/>
<feature type="compositionally biased region" description="Acidic residues" evidence="1">
    <location>
        <begin position="125"/>
        <end position="139"/>
    </location>
</feature>
<name>A0A9P5Q260_9AGAR</name>
<feature type="compositionally biased region" description="Low complexity" evidence="1">
    <location>
        <begin position="713"/>
        <end position="730"/>
    </location>
</feature>
<feature type="compositionally biased region" description="Polar residues" evidence="1">
    <location>
        <begin position="377"/>
        <end position="391"/>
    </location>
</feature>
<feature type="region of interest" description="Disordered" evidence="1">
    <location>
        <begin position="1"/>
        <end position="64"/>
    </location>
</feature>
<feature type="region of interest" description="Disordered" evidence="1">
    <location>
        <begin position="471"/>
        <end position="613"/>
    </location>
</feature>
<evidence type="ECO:0000313" key="3">
    <source>
        <dbReference type="Proteomes" id="UP000772434"/>
    </source>
</evidence>
<feature type="compositionally biased region" description="Polar residues" evidence="1">
    <location>
        <begin position="734"/>
        <end position="747"/>
    </location>
</feature>
<comment type="caution">
    <text evidence="2">The sequence shown here is derived from an EMBL/GenBank/DDBJ whole genome shotgun (WGS) entry which is preliminary data.</text>
</comment>
<reference evidence="2" key="1">
    <citation type="submission" date="2020-11" db="EMBL/GenBank/DDBJ databases">
        <authorList>
            <consortium name="DOE Joint Genome Institute"/>
            <person name="Ahrendt S."/>
            <person name="Riley R."/>
            <person name="Andreopoulos W."/>
            <person name="Labutti K."/>
            <person name="Pangilinan J."/>
            <person name="Ruiz-Duenas F.J."/>
            <person name="Barrasa J.M."/>
            <person name="Sanchez-Garcia M."/>
            <person name="Camarero S."/>
            <person name="Miyauchi S."/>
            <person name="Serrano A."/>
            <person name="Linde D."/>
            <person name="Babiker R."/>
            <person name="Drula E."/>
            <person name="Ayuso-Fernandez I."/>
            <person name="Pacheco R."/>
            <person name="Padilla G."/>
            <person name="Ferreira P."/>
            <person name="Barriuso J."/>
            <person name="Kellner H."/>
            <person name="Castanera R."/>
            <person name="Alfaro M."/>
            <person name="Ramirez L."/>
            <person name="Pisabarro A.G."/>
            <person name="Kuo A."/>
            <person name="Tritt A."/>
            <person name="Lipzen A."/>
            <person name="He G."/>
            <person name="Yan M."/>
            <person name="Ng V."/>
            <person name="Cullen D."/>
            <person name="Martin F."/>
            <person name="Rosso M.-N."/>
            <person name="Henrissat B."/>
            <person name="Hibbett D."/>
            <person name="Martinez A.T."/>
            <person name="Grigoriev I.V."/>
        </authorList>
    </citation>
    <scope>NUCLEOTIDE SEQUENCE</scope>
    <source>
        <strain evidence="2">AH 40177</strain>
    </source>
</reference>
<feature type="compositionally biased region" description="Low complexity" evidence="1">
    <location>
        <begin position="648"/>
        <end position="667"/>
    </location>
</feature>
<feature type="compositionally biased region" description="Low complexity" evidence="1">
    <location>
        <begin position="682"/>
        <end position="698"/>
    </location>
</feature>
<protein>
    <submittedName>
        <fullName evidence="2">Uncharacterized protein</fullName>
    </submittedName>
</protein>
<feature type="compositionally biased region" description="Low complexity" evidence="1">
    <location>
        <begin position="513"/>
        <end position="536"/>
    </location>
</feature>
<feature type="region of interest" description="Disordered" evidence="1">
    <location>
        <begin position="648"/>
        <end position="787"/>
    </location>
</feature>
<feature type="region of interest" description="Disordered" evidence="1">
    <location>
        <begin position="334"/>
        <end position="420"/>
    </location>
</feature>
<feature type="compositionally biased region" description="Polar residues" evidence="1">
    <location>
        <begin position="575"/>
        <end position="595"/>
    </location>
</feature>
<feature type="compositionally biased region" description="Basic and acidic residues" evidence="1">
    <location>
        <begin position="9"/>
        <end position="23"/>
    </location>
</feature>
<proteinExistence type="predicted"/>
<feature type="compositionally biased region" description="Basic and acidic residues" evidence="1">
    <location>
        <begin position="471"/>
        <end position="512"/>
    </location>
</feature>
<feature type="compositionally biased region" description="Polar residues" evidence="1">
    <location>
        <begin position="668"/>
        <end position="681"/>
    </location>
</feature>
<organism evidence="2 3">
    <name type="scientific">Rhodocollybia butyracea</name>
    <dbReference type="NCBI Taxonomy" id="206335"/>
    <lineage>
        <taxon>Eukaryota</taxon>
        <taxon>Fungi</taxon>
        <taxon>Dikarya</taxon>
        <taxon>Basidiomycota</taxon>
        <taxon>Agaricomycotina</taxon>
        <taxon>Agaricomycetes</taxon>
        <taxon>Agaricomycetidae</taxon>
        <taxon>Agaricales</taxon>
        <taxon>Marasmiineae</taxon>
        <taxon>Omphalotaceae</taxon>
        <taxon>Rhodocollybia</taxon>
    </lineage>
</organism>
<feature type="region of interest" description="Disordered" evidence="1">
    <location>
        <begin position="92"/>
        <end position="144"/>
    </location>
</feature>
<feature type="compositionally biased region" description="Low complexity" evidence="1">
    <location>
        <begin position="400"/>
        <end position="420"/>
    </location>
</feature>
<dbReference type="AlphaFoldDB" id="A0A9P5Q260"/>
<feature type="compositionally biased region" description="Pro residues" evidence="1">
    <location>
        <begin position="101"/>
        <end position="116"/>
    </location>
</feature>
<gene>
    <name evidence="2" type="ORF">BDP27DRAFT_1413882</name>
</gene>
<feature type="compositionally biased region" description="Polar residues" evidence="1">
    <location>
        <begin position="24"/>
        <end position="42"/>
    </location>
</feature>